<dbReference type="EMBL" id="ML769753">
    <property type="protein sequence ID" value="KAE9388249.1"/>
    <property type="molecule type" value="Genomic_DNA"/>
</dbReference>
<dbReference type="Proteomes" id="UP000799118">
    <property type="component" value="Unassembled WGS sequence"/>
</dbReference>
<organism evidence="5 6">
    <name type="scientific">Gymnopus androsaceus JB14</name>
    <dbReference type="NCBI Taxonomy" id="1447944"/>
    <lineage>
        <taxon>Eukaryota</taxon>
        <taxon>Fungi</taxon>
        <taxon>Dikarya</taxon>
        <taxon>Basidiomycota</taxon>
        <taxon>Agaricomycotina</taxon>
        <taxon>Agaricomycetes</taxon>
        <taxon>Agaricomycetidae</taxon>
        <taxon>Agaricales</taxon>
        <taxon>Marasmiineae</taxon>
        <taxon>Omphalotaceae</taxon>
        <taxon>Gymnopus</taxon>
    </lineage>
</organism>
<evidence type="ECO:0000256" key="1">
    <source>
        <dbReference type="ARBA" id="ARBA00004685"/>
    </source>
</evidence>
<dbReference type="GO" id="GO:0016491">
    <property type="term" value="F:oxidoreductase activity"/>
    <property type="evidence" value="ECO:0007669"/>
    <property type="project" value="UniProtKB-KW"/>
</dbReference>
<name>A0A6A4GR46_9AGAR</name>
<keyword evidence="6" id="KW-1185">Reference proteome</keyword>
<gene>
    <name evidence="5" type="ORF">BT96DRAFT_1074737</name>
</gene>
<dbReference type="OrthoDB" id="3687641at2759"/>
<reference evidence="5" key="1">
    <citation type="journal article" date="2019" name="Environ. Microbiol.">
        <title>Fungal ecological strategies reflected in gene transcription - a case study of two litter decomposers.</title>
        <authorList>
            <person name="Barbi F."/>
            <person name="Kohler A."/>
            <person name="Barry K."/>
            <person name="Baskaran P."/>
            <person name="Daum C."/>
            <person name="Fauchery L."/>
            <person name="Ihrmark K."/>
            <person name="Kuo A."/>
            <person name="LaButti K."/>
            <person name="Lipzen A."/>
            <person name="Morin E."/>
            <person name="Grigoriev I.V."/>
            <person name="Henrissat B."/>
            <person name="Lindahl B."/>
            <person name="Martin F."/>
        </authorList>
    </citation>
    <scope>NUCLEOTIDE SEQUENCE</scope>
    <source>
        <strain evidence="5">JB14</strain>
    </source>
</reference>
<accession>A0A6A4GR46</accession>
<evidence type="ECO:0000256" key="3">
    <source>
        <dbReference type="ARBA" id="ARBA00035112"/>
    </source>
</evidence>
<feature type="signal peptide" evidence="4">
    <location>
        <begin position="1"/>
        <end position="21"/>
    </location>
</feature>
<evidence type="ECO:0000256" key="2">
    <source>
        <dbReference type="ARBA" id="ARBA00023002"/>
    </source>
</evidence>
<evidence type="ECO:0000313" key="6">
    <source>
        <dbReference type="Proteomes" id="UP000799118"/>
    </source>
</evidence>
<feature type="chain" id="PRO_5025667594" description="Oxidase ustYa" evidence="4">
    <location>
        <begin position="22"/>
        <end position="179"/>
    </location>
</feature>
<comment type="pathway">
    <text evidence="1">Mycotoxin biosynthesis.</text>
</comment>
<dbReference type="PANTHER" id="PTHR33365:SF11">
    <property type="entry name" value="TAT PATHWAY SIGNAL SEQUENCE"/>
    <property type="match status" value="1"/>
</dbReference>
<keyword evidence="4" id="KW-0732">Signal</keyword>
<proteinExistence type="inferred from homology"/>
<dbReference type="AlphaFoldDB" id="A0A6A4GR46"/>
<evidence type="ECO:0000313" key="5">
    <source>
        <dbReference type="EMBL" id="KAE9388249.1"/>
    </source>
</evidence>
<evidence type="ECO:0008006" key="7">
    <source>
        <dbReference type="Google" id="ProtNLM"/>
    </source>
</evidence>
<evidence type="ECO:0000256" key="4">
    <source>
        <dbReference type="SAM" id="SignalP"/>
    </source>
</evidence>
<dbReference type="GO" id="GO:0043386">
    <property type="term" value="P:mycotoxin biosynthetic process"/>
    <property type="evidence" value="ECO:0007669"/>
    <property type="project" value="InterPro"/>
</dbReference>
<dbReference type="PANTHER" id="PTHR33365">
    <property type="entry name" value="YALI0B05434P"/>
    <property type="match status" value="1"/>
</dbReference>
<comment type="similarity">
    <text evidence="3">Belongs to the ustYa family.</text>
</comment>
<dbReference type="InterPro" id="IPR021765">
    <property type="entry name" value="UstYa-like"/>
</dbReference>
<protein>
    <recommendedName>
        <fullName evidence="7">Oxidase ustYa</fullName>
    </recommendedName>
</protein>
<dbReference type="Pfam" id="PF11807">
    <property type="entry name" value="UstYa"/>
    <property type="match status" value="1"/>
</dbReference>
<sequence length="179" mass="20646">MAIALVNILVVVVLLLDPAGSDYPIKMPLPLFKEVQMTYYESVHYMLNGSQPMDVAEWDTLSLLPEGFGRVRLGPESRTFVLTYYHQLHCLRGIQNSFLDPDDPHRFPSEPEHLHHCFNYLRQTLLCEAADSLEKGDFLKRNFSSERIGDTVVCRDWESMFDAAAKNHQDWKRSSKART</sequence>
<keyword evidence="2" id="KW-0560">Oxidoreductase</keyword>